<sequence>MNIHDLHSAATAAETLCRDLGLEILEQKEIPYGRQFKVRHGGAGAIFNVYYGKKGLNLVVQGADNEAKRIVEGELFTRMRGGAPVKAEVKPRKTSDRPVQEIEAAYDEPWMGTDESGKGDYFGPLVTAGVIVDPDAVPLLRSLGVDDSKKITDAKIPGMAAEIRKICYGRYKVLSLKPEKYNELYEKFTSQGKKLNSLLAWAHASVIENLLETQPVNLVIADKFADESLIENRLKKLGRTVKLIQVPKAEQNLAVAAASILARDALLRWHSEAKAQHGISLPKGASVQVIQAGKTFIKNNGRNHLRHVAKLHFKTTEDVLLCTD</sequence>
<comment type="cofactor">
    <cofactor evidence="2">
        <name>Mg(2+)</name>
        <dbReference type="ChEBI" id="CHEBI:18420"/>
    </cofactor>
</comment>
<evidence type="ECO:0000256" key="13">
    <source>
        <dbReference type="RuleBase" id="RU003515"/>
    </source>
</evidence>
<evidence type="ECO:0000256" key="3">
    <source>
        <dbReference type="ARBA" id="ARBA00004065"/>
    </source>
</evidence>
<evidence type="ECO:0000256" key="12">
    <source>
        <dbReference type="PROSITE-ProRule" id="PRU01319"/>
    </source>
</evidence>
<comment type="function">
    <text evidence="3 13">Endonuclease that specifically degrades the RNA of RNA-DNA hybrids.</text>
</comment>
<evidence type="ECO:0000256" key="10">
    <source>
        <dbReference type="ARBA" id="ARBA00022801"/>
    </source>
</evidence>
<evidence type="ECO:0000256" key="9">
    <source>
        <dbReference type="ARBA" id="ARBA00022759"/>
    </source>
</evidence>
<dbReference type="InterPro" id="IPR012337">
    <property type="entry name" value="RNaseH-like_sf"/>
</dbReference>
<keyword evidence="7 12" id="KW-0540">Nuclease</keyword>
<protein>
    <recommendedName>
        <fullName evidence="13">Ribonuclease</fullName>
        <ecNumber evidence="13">3.1.26.4</ecNumber>
    </recommendedName>
</protein>
<dbReference type="PANTHER" id="PTHR10954">
    <property type="entry name" value="RIBONUCLEASE H2 SUBUNIT A"/>
    <property type="match status" value="1"/>
</dbReference>
<evidence type="ECO:0000256" key="4">
    <source>
        <dbReference type="ARBA" id="ARBA00004496"/>
    </source>
</evidence>
<evidence type="ECO:0000256" key="1">
    <source>
        <dbReference type="ARBA" id="ARBA00000077"/>
    </source>
</evidence>
<keyword evidence="8 12" id="KW-0479">Metal-binding</keyword>
<accession>A0ABT3X4J5</accession>
<evidence type="ECO:0000313" key="16">
    <source>
        <dbReference type="Proteomes" id="UP001208017"/>
    </source>
</evidence>
<dbReference type="Pfam" id="PF01351">
    <property type="entry name" value="RNase_HII"/>
    <property type="match status" value="1"/>
</dbReference>
<evidence type="ECO:0000256" key="5">
    <source>
        <dbReference type="ARBA" id="ARBA00008378"/>
    </source>
</evidence>
<keyword evidence="10 12" id="KW-0378">Hydrolase</keyword>
<keyword evidence="11" id="KW-0460">Magnesium</keyword>
<name>A0ABT3X4J5_9BACL</name>
<feature type="binding site" evidence="12">
    <location>
        <position position="115"/>
    </location>
    <ligand>
        <name>a divalent metal cation</name>
        <dbReference type="ChEBI" id="CHEBI:60240"/>
    </ligand>
</feature>
<evidence type="ECO:0000256" key="2">
    <source>
        <dbReference type="ARBA" id="ARBA00001946"/>
    </source>
</evidence>
<feature type="binding site" evidence="12">
    <location>
        <position position="114"/>
    </location>
    <ligand>
        <name>a divalent metal cation</name>
        <dbReference type="ChEBI" id="CHEBI:60240"/>
    </ligand>
</feature>
<keyword evidence="6" id="KW-0963">Cytoplasm</keyword>
<dbReference type="NCBIfam" id="TIGR00716">
    <property type="entry name" value="rnhC"/>
    <property type="match status" value="1"/>
</dbReference>
<dbReference type="Gene3D" id="3.30.420.10">
    <property type="entry name" value="Ribonuclease H-like superfamily/Ribonuclease H"/>
    <property type="match status" value="1"/>
</dbReference>
<comment type="subcellular location">
    <subcellularLocation>
        <location evidence="4">Cytoplasm</location>
    </subcellularLocation>
</comment>
<feature type="binding site" evidence="12">
    <location>
        <position position="222"/>
    </location>
    <ligand>
        <name>a divalent metal cation</name>
        <dbReference type="ChEBI" id="CHEBI:60240"/>
    </ligand>
</feature>
<comment type="catalytic activity">
    <reaction evidence="1 12 13">
        <text>Endonucleolytic cleavage to 5'-phosphomonoester.</text>
        <dbReference type="EC" id="3.1.26.4"/>
    </reaction>
</comment>
<comment type="cofactor">
    <cofactor evidence="12">
        <name>Mn(2+)</name>
        <dbReference type="ChEBI" id="CHEBI:29035"/>
    </cofactor>
    <cofactor evidence="12">
        <name>Mg(2+)</name>
        <dbReference type="ChEBI" id="CHEBI:18420"/>
    </cofactor>
    <text evidence="12">Manganese or magnesium. Binds 1 divalent metal ion per monomer in the absence of substrate. May bind a second metal ion after substrate binding.</text>
</comment>
<dbReference type="PROSITE" id="PS51975">
    <property type="entry name" value="RNASE_H_2"/>
    <property type="match status" value="1"/>
</dbReference>
<keyword evidence="16" id="KW-1185">Reference proteome</keyword>
<dbReference type="InterPro" id="IPR024567">
    <property type="entry name" value="RNase_HII/HIII_dom"/>
</dbReference>
<dbReference type="SUPFAM" id="SSF53098">
    <property type="entry name" value="Ribonuclease H-like"/>
    <property type="match status" value="1"/>
</dbReference>
<keyword evidence="9 12" id="KW-0255">Endonuclease</keyword>
<evidence type="ECO:0000256" key="6">
    <source>
        <dbReference type="ARBA" id="ARBA00022490"/>
    </source>
</evidence>
<evidence type="ECO:0000313" key="15">
    <source>
        <dbReference type="EMBL" id="MCX7570505.1"/>
    </source>
</evidence>
<dbReference type="PANTHER" id="PTHR10954:SF23">
    <property type="entry name" value="RIBONUCLEASE"/>
    <property type="match status" value="1"/>
</dbReference>
<proteinExistence type="inferred from homology"/>
<comment type="caution">
    <text evidence="15">The sequence shown here is derived from an EMBL/GenBank/DDBJ whole genome shotgun (WGS) entry which is preliminary data.</text>
</comment>
<gene>
    <name evidence="15" type="primary">rnhC</name>
    <name evidence="15" type="ORF">OS242_11080</name>
</gene>
<dbReference type="InterPro" id="IPR001352">
    <property type="entry name" value="RNase_HII/HIII"/>
</dbReference>
<dbReference type="InterPro" id="IPR004641">
    <property type="entry name" value="RNase_HIII"/>
</dbReference>
<dbReference type="RefSeq" id="WP_267151758.1">
    <property type="nucleotide sequence ID" value="NZ_JAPMLT010000005.1"/>
</dbReference>
<dbReference type="EMBL" id="JAPMLT010000005">
    <property type="protein sequence ID" value="MCX7570505.1"/>
    <property type="molecule type" value="Genomic_DNA"/>
</dbReference>
<dbReference type="EC" id="3.1.26.4" evidence="13"/>
<dbReference type="CDD" id="cd06590">
    <property type="entry name" value="RNase_HII_bacteria_HIII_like"/>
    <property type="match status" value="1"/>
</dbReference>
<evidence type="ECO:0000256" key="11">
    <source>
        <dbReference type="ARBA" id="ARBA00022842"/>
    </source>
</evidence>
<organism evidence="15 16">
    <name type="scientific">Tumebacillus lacus</name>
    <dbReference type="NCBI Taxonomy" id="2995335"/>
    <lineage>
        <taxon>Bacteria</taxon>
        <taxon>Bacillati</taxon>
        <taxon>Bacillota</taxon>
        <taxon>Bacilli</taxon>
        <taxon>Bacillales</taxon>
        <taxon>Alicyclobacillaceae</taxon>
        <taxon>Tumebacillus</taxon>
    </lineage>
</organism>
<evidence type="ECO:0000256" key="7">
    <source>
        <dbReference type="ARBA" id="ARBA00022722"/>
    </source>
</evidence>
<evidence type="ECO:0000259" key="14">
    <source>
        <dbReference type="PROSITE" id="PS51975"/>
    </source>
</evidence>
<reference evidence="15 16" key="1">
    <citation type="submission" date="2022-11" db="EMBL/GenBank/DDBJ databases">
        <title>Study of microbial diversity in lake waters.</title>
        <authorList>
            <person name="Zhang J."/>
        </authorList>
    </citation>
    <scope>NUCLEOTIDE SEQUENCE [LARGE SCALE GENOMIC DNA]</scope>
    <source>
        <strain evidence="15 16">DT12</strain>
    </source>
</reference>
<feature type="domain" description="RNase H type-2" evidence="14">
    <location>
        <begin position="108"/>
        <end position="324"/>
    </location>
</feature>
<dbReference type="InterPro" id="IPR036397">
    <property type="entry name" value="RNaseH_sf"/>
</dbReference>
<comment type="similarity">
    <text evidence="5">Belongs to the RNase HII family. RnhC subfamily.</text>
</comment>
<dbReference type="Proteomes" id="UP001208017">
    <property type="component" value="Unassembled WGS sequence"/>
</dbReference>
<evidence type="ECO:0000256" key="8">
    <source>
        <dbReference type="ARBA" id="ARBA00022723"/>
    </source>
</evidence>